<keyword evidence="1" id="KW-0808">Transferase</keyword>
<keyword evidence="1" id="KW-0255">Endonuclease</keyword>
<organism evidence="1 2">
    <name type="scientific">Bifidobacterium vansinderenii</name>
    <dbReference type="NCBI Taxonomy" id="1984871"/>
    <lineage>
        <taxon>Bacteria</taxon>
        <taxon>Bacillati</taxon>
        <taxon>Actinomycetota</taxon>
        <taxon>Actinomycetes</taxon>
        <taxon>Bifidobacteriales</taxon>
        <taxon>Bifidobacteriaceae</taxon>
        <taxon>Bifidobacterium</taxon>
    </lineage>
</organism>
<proteinExistence type="predicted"/>
<feature type="non-terminal residue" evidence="1">
    <location>
        <position position="1"/>
    </location>
</feature>
<sequence length="59" mass="6969">AILLDDNNRKPVVRLFFNTRQKYLGLFDESRNCERVPIESPAGIYGYADQIREEVRRLL</sequence>
<keyword evidence="1" id="KW-0378">Hydrolase</keyword>
<keyword evidence="2" id="KW-1185">Reference proteome</keyword>
<evidence type="ECO:0000313" key="2">
    <source>
        <dbReference type="Proteomes" id="UP000215433"/>
    </source>
</evidence>
<dbReference type="GO" id="GO:0004519">
    <property type="term" value="F:endonuclease activity"/>
    <property type="evidence" value="ECO:0007669"/>
    <property type="project" value="UniProtKB-KW"/>
</dbReference>
<comment type="caution">
    <text evidence="1">The sequence shown here is derived from an EMBL/GenBank/DDBJ whole genome shotgun (WGS) entry which is preliminary data.</text>
</comment>
<protein>
    <submittedName>
        <fullName evidence="1">Restriction endonuclease or methylase</fullName>
    </submittedName>
</protein>
<dbReference type="EMBL" id="NEWD01000007">
    <property type="protein sequence ID" value="OXN01029.1"/>
    <property type="molecule type" value="Genomic_DNA"/>
</dbReference>
<keyword evidence="1" id="KW-0540">Nuclease</keyword>
<accession>A0A229VZG8</accession>
<name>A0A229VZG8_9BIFI</name>
<dbReference type="Proteomes" id="UP000215433">
    <property type="component" value="Unassembled WGS sequence"/>
</dbReference>
<dbReference type="GO" id="GO:0032259">
    <property type="term" value="P:methylation"/>
    <property type="evidence" value="ECO:0007669"/>
    <property type="project" value="UniProtKB-KW"/>
</dbReference>
<gene>
    <name evidence="1" type="ORF">Tam10B_0986</name>
</gene>
<keyword evidence="1" id="KW-0489">Methyltransferase</keyword>
<dbReference type="GO" id="GO:0008168">
    <property type="term" value="F:methyltransferase activity"/>
    <property type="evidence" value="ECO:0007669"/>
    <property type="project" value="UniProtKB-KW"/>
</dbReference>
<reference evidence="1 2" key="1">
    <citation type="submission" date="2017-05" db="EMBL/GenBank/DDBJ databases">
        <title>Bifidobacterium vansinderenii sp. nov.</title>
        <authorList>
            <person name="Lugli G.A."/>
            <person name="Duranti S."/>
            <person name="Mangifesta M."/>
        </authorList>
    </citation>
    <scope>NUCLEOTIDE SEQUENCE [LARGE SCALE GENOMIC DNA]</scope>
    <source>
        <strain evidence="1 2">Tam10B</strain>
    </source>
</reference>
<dbReference type="AlphaFoldDB" id="A0A229VZG8"/>
<evidence type="ECO:0000313" key="1">
    <source>
        <dbReference type="EMBL" id="OXN01029.1"/>
    </source>
</evidence>